<name>A0A3S3S8W1_9ACAR</name>
<reference evidence="3" key="2">
    <citation type="submission" date="2018-11" db="EMBL/GenBank/DDBJ databases">
        <title>Trombidioid mite genomics.</title>
        <authorList>
            <person name="Dong X."/>
        </authorList>
    </citation>
    <scope>NUCLEOTIDE SEQUENCE</scope>
    <source>
        <strain evidence="3">UoL-WK</strain>
    </source>
</reference>
<evidence type="ECO:0000313" key="5">
    <source>
        <dbReference type="Proteomes" id="UP000285301"/>
    </source>
</evidence>
<keyword evidence="5" id="KW-1185">Reference proteome</keyword>
<dbReference type="PANTHER" id="PTHR31581:SF1">
    <property type="entry name" value="KICSTOR SUBUNIT 2"/>
    <property type="match status" value="1"/>
</dbReference>
<evidence type="ECO:0000313" key="4">
    <source>
        <dbReference type="EMBL" id="RWS13050.1"/>
    </source>
</evidence>
<dbReference type="AlphaFoldDB" id="A0A3S3S8W1"/>
<feature type="region of interest" description="Disordered" evidence="1">
    <location>
        <begin position="107"/>
        <end position="169"/>
    </location>
</feature>
<evidence type="ECO:0000313" key="3">
    <source>
        <dbReference type="EMBL" id="RWS10772.1"/>
    </source>
</evidence>
<dbReference type="EMBL" id="NCKU01001969">
    <property type="protein sequence ID" value="RWS10771.1"/>
    <property type="molecule type" value="Genomic_DNA"/>
</dbReference>
<dbReference type="GO" id="GO:1904262">
    <property type="term" value="P:negative regulation of TORC1 signaling"/>
    <property type="evidence" value="ECO:0007669"/>
    <property type="project" value="TreeGrafter"/>
</dbReference>
<dbReference type="SUPFAM" id="SSF158548">
    <property type="entry name" value="FLJ32549 domain-like"/>
    <property type="match status" value="1"/>
</dbReference>
<evidence type="ECO:0000313" key="2">
    <source>
        <dbReference type="EMBL" id="RWS10771.1"/>
    </source>
</evidence>
<reference evidence="3 5" key="1">
    <citation type="journal article" date="2018" name="Gigascience">
        <title>Genomes of trombidid mites reveal novel predicted allergens and laterally-transferred genes associated with secondary metabolism.</title>
        <authorList>
            <person name="Dong X."/>
            <person name="Chaisiri K."/>
            <person name="Xia D."/>
            <person name="Armstrong S.D."/>
            <person name="Fang Y."/>
            <person name="Donnelly M.J."/>
            <person name="Kadowaki T."/>
            <person name="McGarry J.W."/>
            <person name="Darby A.C."/>
            <person name="Makepeace B.L."/>
        </authorList>
    </citation>
    <scope>NUCLEOTIDE SEQUENCE [LARGE SCALE GENOMIC DNA]</scope>
    <source>
        <strain evidence="3">UoL-WK</strain>
    </source>
</reference>
<dbReference type="InterPro" id="IPR038060">
    <property type="entry name" value="C12orf66-like_central_sf"/>
</dbReference>
<dbReference type="InterPro" id="IPR018544">
    <property type="entry name" value="KICS_2"/>
</dbReference>
<dbReference type="EMBL" id="NCKU01001117">
    <property type="protein sequence ID" value="RWS13050.1"/>
    <property type="molecule type" value="Genomic_DNA"/>
</dbReference>
<dbReference type="OrthoDB" id="18134at2759"/>
<sequence length="502" mass="56730">METSAILNAQSILDSYFAFLGNHNYEKAKEVSEKERDKLMAKGQQTSAVLSSLLTACSQMAVGEKNYMCSNFLAPKGFLRKDNSLKVMYESLRNEFKRLKERGNYTDTNISSSIPSSTTSTPLAGTPSTPTTLSPNVETPTGSLMSCTSTTSNSSTSVSSSVPVTISSSKSTGTGIEILDYFCSHICEQLYSFVIARIEMMEIYEQLSSCWSQKFLTFENVINHLIEIVKVNGKKFHHPLLTPIKTVFTYESEALLNLLQAHCEIQNWKFLPSLFNLQDAHSKLGAWLNNAVPKDSPRRGSFGIIQKATPLHQWLCKIKYHLLAKFSLYFYTILSKQTNNQEMKSLFSKQSVDYCYKITTFQRKSDASCIMIIFDTHNGEDYKGHGYRLPKSPIEPVKGLDTFPPIVVFPADKQISNHLPSIIMMMTDKTRELNATDNLVYFYDEQVSTTYFLMRPDPRMTLVLMFDCKKTAKDPYITTFIQEIYSSLKGNKIFATLKPGSK</sequence>
<dbReference type="SUPFAM" id="SSF160651">
    <property type="entry name" value="FLJ32549 C-terminal domain-like"/>
    <property type="match status" value="1"/>
</dbReference>
<dbReference type="Proteomes" id="UP000285301">
    <property type="component" value="Unassembled WGS sequence"/>
</dbReference>
<dbReference type="STRING" id="1965070.A0A3S3S8W1"/>
<gene>
    <name evidence="2" type="ORF">B4U79_02428</name>
    <name evidence="3" type="ORF">B4U79_07004</name>
    <name evidence="4" type="ORF">B4U79_12858</name>
</gene>
<accession>A0A3S3S8W1</accession>
<feature type="compositionally biased region" description="Low complexity" evidence="1">
    <location>
        <begin position="143"/>
        <end position="169"/>
    </location>
</feature>
<dbReference type="Gene3D" id="1.10.3450.30">
    <property type="match status" value="1"/>
</dbReference>
<comment type="caution">
    <text evidence="3">The sequence shown here is derived from an EMBL/GenBank/DDBJ whole genome shotgun (WGS) entry which is preliminary data.</text>
</comment>
<dbReference type="GO" id="GO:0042149">
    <property type="term" value="P:cellular response to glucose starvation"/>
    <property type="evidence" value="ECO:0007669"/>
    <property type="project" value="TreeGrafter"/>
</dbReference>
<dbReference type="GO" id="GO:0034198">
    <property type="term" value="P:cellular response to amino acid starvation"/>
    <property type="evidence" value="ECO:0007669"/>
    <property type="project" value="TreeGrafter"/>
</dbReference>
<proteinExistence type="predicted"/>
<dbReference type="PANTHER" id="PTHR31581">
    <property type="entry name" value="KICSTOR COMPLEX PROTEIN C12ORF66"/>
    <property type="match status" value="1"/>
</dbReference>
<feature type="compositionally biased region" description="Polar residues" evidence="1">
    <location>
        <begin position="126"/>
        <end position="142"/>
    </location>
</feature>
<organism evidence="3 5">
    <name type="scientific">Dinothrombium tinctorium</name>
    <dbReference type="NCBI Taxonomy" id="1965070"/>
    <lineage>
        <taxon>Eukaryota</taxon>
        <taxon>Metazoa</taxon>
        <taxon>Ecdysozoa</taxon>
        <taxon>Arthropoda</taxon>
        <taxon>Chelicerata</taxon>
        <taxon>Arachnida</taxon>
        <taxon>Acari</taxon>
        <taxon>Acariformes</taxon>
        <taxon>Trombidiformes</taxon>
        <taxon>Prostigmata</taxon>
        <taxon>Anystina</taxon>
        <taxon>Parasitengona</taxon>
        <taxon>Trombidioidea</taxon>
        <taxon>Trombidiidae</taxon>
        <taxon>Dinothrombium</taxon>
    </lineage>
</organism>
<protein>
    <submittedName>
        <fullName evidence="3">Uncharacterized protein</fullName>
    </submittedName>
</protein>
<evidence type="ECO:0000256" key="1">
    <source>
        <dbReference type="SAM" id="MobiDB-lite"/>
    </source>
</evidence>
<feature type="compositionally biased region" description="Low complexity" evidence="1">
    <location>
        <begin position="110"/>
        <end position="122"/>
    </location>
</feature>
<dbReference type="GO" id="GO:0061462">
    <property type="term" value="P:protein localization to lysosome"/>
    <property type="evidence" value="ECO:0007669"/>
    <property type="project" value="TreeGrafter"/>
</dbReference>
<dbReference type="EMBL" id="NCKU01001968">
    <property type="protein sequence ID" value="RWS10772.1"/>
    <property type="molecule type" value="Genomic_DNA"/>
</dbReference>
<dbReference type="Pfam" id="PF09404">
    <property type="entry name" value="C12orf66_like"/>
    <property type="match status" value="2"/>
</dbReference>